<organism evidence="2 3">
    <name type="scientific">Anabarilius grahami</name>
    <name type="common">Kanglang fish</name>
    <name type="synonym">Barilius grahami</name>
    <dbReference type="NCBI Taxonomy" id="495550"/>
    <lineage>
        <taxon>Eukaryota</taxon>
        <taxon>Metazoa</taxon>
        <taxon>Chordata</taxon>
        <taxon>Craniata</taxon>
        <taxon>Vertebrata</taxon>
        <taxon>Euteleostomi</taxon>
        <taxon>Actinopterygii</taxon>
        <taxon>Neopterygii</taxon>
        <taxon>Teleostei</taxon>
        <taxon>Ostariophysi</taxon>
        <taxon>Cypriniformes</taxon>
        <taxon>Xenocyprididae</taxon>
        <taxon>Xenocypridinae</taxon>
        <taxon>Xenocypridinae incertae sedis</taxon>
        <taxon>Anabarilius</taxon>
    </lineage>
</organism>
<proteinExistence type="predicted"/>
<name>A0A3N0XEC9_ANAGA</name>
<evidence type="ECO:0000313" key="3">
    <source>
        <dbReference type="Proteomes" id="UP000281406"/>
    </source>
</evidence>
<comment type="caution">
    <text evidence="2">The sequence shown here is derived from an EMBL/GenBank/DDBJ whole genome shotgun (WGS) entry which is preliminary data.</text>
</comment>
<reference evidence="2 3" key="1">
    <citation type="submission" date="2018-10" db="EMBL/GenBank/DDBJ databases">
        <title>Genome assembly for a Yunnan-Guizhou Plateau 3E fish, Anabarilius grahami (Regan), and its evolutionary and genetic applications.</title>
        <authorList>
            <person name="Jiang W."/>
        </authorList>
    </citation>
    <scope>NUCLEOTIDE SEQUENCE [LARGE SCALE GENOMIC DNA]</scope>
    <source>
        <strain evidence="2">AG-KIZ</strain>
        <tissue evidence="2">Muscle</tissue>
    </source>
</reference>
<feature type="compositionally biased region" description="Polar residues" evidence="1">
    <location>
        <begin position="49"/>
        <end position="69"/>
    </location>
</feature>
<protein>
    <submittedName>
        <fullName evidence="2">Uncharacterized protein</fullName>
    </submittedName>
</protein>
<feature type="region of interest" description="Disordered" evidence="1">
    <location>
        <begin position="49"/>
        <end position="84"/>
    </location>
</feature>
<evidence type="ECO:0000313" key="2">
    <source>
        <dbReference type="EMBL" id="ROI15714.1"/>
    </source>
</evidence>
<keyword evidence="3" id="KW-1185">Reference proteome</keyword>
<accession>A0A3N0XEC9</accession>
<sequence>MPVPLGIREPAPDVELWLNSTHSKSLPLSLAYSALSPSFHSHAAGMLLHSTTTSNANEGTPSQQTTNESNARKRARERSGGNHHSNTFLLSVWYLSSDSLSLSEEQCYSAKMEQEVVDSATTDNRCELRVNV</sequence>
<dbReference type="AlphaFoldDB" id="A0A3N0XEC9"/>
<gene>
    <name evidence="2" type="ORF">DPX16_20252</name>
</gene>
<dbReference type="EMBL" id="RJVU01079141">
    <property type="protein sequence ID" value="ROI15714.1"/>
    <property type="molecule type" value="Genomic_DNA"/>
</dbReference>
<evidence type="ECO:0000256" key="1">
    <source>
        <dbReference type="SAM" id="MobiDB-lite"/>
    </source>
</evidence>
<dbReference type="Proteomes" id="UP000281406">
    <property type="component" value="Unassembled WGS sequence"/>
</dbReference>